<keyword evidence="3" id="KW-0804">Transcription</keyword>
<proteinExistence type="predicted"/>
<evidence type="ECO:0000313" key="7">
    <source>
        <dbReference type="Proteomes" id="UP001138997"/>
    </source>
</evidence>
<name>A0A9X1NMR1_9ACTN</name>
<dbReference type="GO" id="GO:0000976">
    <property type="term" value="F:transcription cis-regulatory region binding"/>
    <property type="evidence" value="ECO:0007669"/>
    <property type="project" value="TreeGrafter"/>
</dbReference>
<keyword evidence="7" id="KW-1185">Reference proteome</keyword>
<dbReference type="SUPFAM" id="SSF46689">
    <property type="entry name" value="Homeodomain-like"/>
    <property type="match status" value="1"/>
</dbReference>
<protein>
    <submittedName>
        <fullName evidence="6">TetR/AcrR family transcriptional regulator</fullName>
    </submittedName>
</protein>
<dbReference type="PRINTS" id="PR00455">
    <property type="entry name" value="HTHTETR"/>
</dbReference>
<dbReference type="RefSeq" id="WP_231449455.1">
    <property type="nucleotide sequence ID" value="NZ_JAJOMB010000031.1"/>
</dbReference>
<organism evidence="6 7">
    <name type="scientific">Kineosporia babensis</name>
    <dbReference type="NCBI Taxonomy" id="499548"/>
    <lineage>
        <taxon>Bacteria</taxon>
        <taxon>Bacillati</taxon>
        <taxon>Actinomycetota</taxon>
        <taxon>Actinomycetes</taxon>
        <taxon>Kineosporiales</taxon>
        <taxon>Kineosporiaceae</taxon>
        <taxon>Kineosporia</taxon>
    </lineage>
</organism>
<dbReference type="PROSITE" id="PS50977">
    <property type="entry name" value="HTH_TETR_2"/>
    <property type="match status" value="1"/>
</dbReference>
<feature type="domain" description="HTH tetR-type" evidence="5">
    <location>
        <begin position="6"/>
        <end position="66"/>
    </location>
</feature>
<dbReference type="PANTHER" id="PTHR30055">
    <property type="entry name" value="HTH-TYPE TRANSCRIPTIONAL REGULATOR RUTR"/>
    <property type="match status" value="1"/>
</dbReference>
<reference evidence="6" key="1">
    <citation type="submission" date="2021-11" db="EMBL/GenBank/DDBJ databases">
        <title>Streptomyces corallinus and Kineosporia corallina sp. nov., two new coral-derived marine actinobacteria.</title>
        <authorList>
            <person name="Buangrab K."/>
            <person name="Sutthacheep M."/>
            <person name="Yeemin T."/>
            <person name="Harunari E."/>
            <person name="Igarashi Y."/>
            <person name="Sripreechasak P."/>
            <person name="Kanchanasin P."/>
            <person name="Tanasupawat S."/>
            <person name="Phongsopitanun W."/>
        </authorList>
    </citation>
    <scope>NUCLEOTIDE SEQUENCE</scope>
    <source>
        <strain evidence="6">JCM 31032</strain>
    </source>
</reference>
<dbReference type="InterPro" id="IPR001647">
    <property type="entry name" value="HTH_TetR"/>
</dbReference>
<dbReference type="InterPro" id="IPR050109">
    <property type="entry name" value="HTH-type_TetR-like_transc_reg"/>
</dbReference>
<evidence type="ECO:0000256" key="4">
    <source>
        <dbReference type="PROSITE-ProRule" id="PRU00335"/>
    </source>
</evidence>
<evidence type="ECO:0000256" key="1">
    <source>
        <dbReference type="ARBA" id="ARBA00023015"/>
    </source>
</evidence>
<evidence type="ECO:0000256" key="2">
    <source>
        <dbReference type="ARBA" id="ARBA00023125"/>
    </source>
</evidence>
<dbReference type="EMBL" id="JAJOMB010000031">
    <property type="protein sequence ID" value="MCD5316604.1"/>
    <property type="molecule type" value="Genomic_DNA"/>
</dbReference>
<dbReference type="PANTHER" id="PTHR30055:SF238">
    <property type="entry name" value="MYCOFACTOCIN BIOSYNTHESIS TRANSCRIPTIONAL REGULATOR MFTR-RELATED"/>
    <property type="match status" value="1"/>
</dbReference>
<comment type="caution">
    <text evidence="6">The sequence shown here is derived from an EMBL/GenBank/DDBJ whole genome shotgun (WGS) entry which is preliminary data.</text>
</comment>
<accession>A0A9X1NMR1</accession>
<dbReference type="InterPro" id="IPR009057">
    <property type="entry name" value="Homeodomain-like_sf"/>
</dbReference>
<dbReference type="PROSITE" id="PS01081">
    <property type="entry name" value="HTH_TETR_1"/>
    <property type="match status" value="1"/>
</dbReference>
<keyword evidence="2 4" id="KW-0238">DNA-binding</keyword>
<dbReference type="Pfam" id="PF00440">
    <property type="entry name" value="TetR_N"/>
    <property type="match status" value="1"/>
</dbReference>
<evidence type="ECO:0000256" key="3">
    <source>
        <dbReference type="ARBA" id="ARBA00023163"/>
    </source>
</evidence>
<evidence type="ECO:0000313" key="6">
    <source>
        <dbReference type="EMBL" id="MCD5316604.1"/>
    </source>
</evidence>
<dbReference type="Gene3D" id="1.10.357.10">
    <property type="entry name" value="Tetracycline Repressor, domain 2"/>
    <property type="match status" value="1"/>
</dbReference>
<gene>
    <name evidence="6" type="ORF">LR394_37470</name>
</gene>
<dbReference type="InterPro" id="IPR023772">
    <property type="entry name" value="DNA-bd_HTH_TetR-type_CS"/>
</dbReference>
<sequence>MPRWEPNAAGRLQEAALTLFEQQGYAGTTAAEIAARAGLSERTFFNHFATKHEVIFGATAELLLRTITRSIVAAPAEASPLDAVMHGLQTAAGNVLDGYQALSARRRQIIDATPELRERDEGKRAGLIDAIATALRERGVDADAAFLTAGAGAVILQAADSRWTRPENDTPLSDLLADTLTSLRGIVEAATALH</sequence>
<dbReference type="AlphaFoldDB" id="A0A9X1NMR1"/>
<evidence type="ECO:0000259" key="5">
    <source>
        <dbReference type="PROSITE" id="PS50977"/>
    </source>
</evidence>
<keyword evidence="1" id="KW-0805">Transcription regulation</keyword>
<dbReference type="GO" id="GO:0003700">
    <property type="term" value="F:DNA-binding transcription factor activity"/>
    <property type="evidence" value="ECO:0007669"/>
    <property type="project" value="TreeGrafter"/>
</dbReference>
<feature type="DNA-binding region" description="H-T-H motif" evidence="4">
    <location>
        <begin position="29"/>
        <end position="48"/>
    </location>
</feature>
<dbReference type="Proteomes" id="UP001138997">
    <property type="component" value="Unassembled WGS sequence"/>
</dbReference>